<feature type="domain" description="FHA" evidence="1">
    <location>
        <begin position="5"/>
        <end position="41"/>
    </location>
</feature>
<dbReference type="InterPro" id="IPR008984">
    <property type="entry name" value="SMAD_FHA_dom_sf"/>
</dbReference>
<dbReference type="SUPFAM" id="SSF49879">
    <property type="entry name" value="SMAD/FHA domain"/>
    <property type="match status" value="1"/>
</dbReference>
<dbReference type="AlphaFoldDB" id="A0A0N5CRE6"/>
<dbReference type="OrthoDB" id="436852at2759"/>
<sequence>MLVKRKRYACYIKDHSPNGTFVNDFRVTGEAELKFGDAIKFAYVSGAATKPRCYGPQTVAEFTFIAASAHRIIDCRRPITIKARYGKTHRLHHR</sequence>
<accession>A0A0N5CRE6</accession>
<keyword evidence="3" id="KW-1185">Reference proteome</keyword>
<dbReference type="Pfam" id="PF00498">
    <property type="entry name" value="FHA"/>
    <property type="match status" value="1"/>
</dbReference>
<evidence type="ECO:0000313" key="2">
    <source>
        <dbReference type="EMBL" id="VDM98940.1"/>
    </source>
</evidence>
<reference evidence="2 3" key="2">
    <citation type="submission" date="2018-11" db="EMBL/GenBank/DDBJ databases">
        <authorList>
            <consortium name="Pathogen Informatics"/>
        </authorList>
    </citation>
    <scope>NUCLEOTIDE SEQUENCE [LARGE SCALE GENOMIC DNA]</scope>
</reference>
<dbReference type="STRING" id="103827.A0A0N5CRE6"/>
<proteinExistence type="predicted"/>
<protein>
    <submittedName>
        <fullName evidence="4">FHA domain-containing protein</fullName>
    </submittedName>
</protein>
<dbReference type="InterPro" id="IPR000253">
    <property type="entry name" value="FHA_dom"/>
</dbReference>
<evidence type="ECO:0000313" key="3">
    <source>
        <dbReference type="Proteomes" id="UP000276776"/>
    </source>
</evidence>
<evidence type="ECO:0000313" key="4">
    <source>
        <dbReference type="WBParaSite" id="TCLT_0000279601-mRNA-1"/>
    </source>
</evidence>
<dbReference type="Proteomes" id="UP000276776">
    <property type="component" value="Unassembled WGS sequence"/>
</dbReference>
<reference evidence="4" key="1">
    <citation type="submission" date="2017-02" db="UniProtKB">
        <authorList>
            <consortium name="WormBaseParasite"/>
        </authorList>
    </citation>
    <scope>IDENTIFICATION</scope>
</reference>
<gene>
    <name evidence="2" type="ORF">TCLT_LOCUS2797</name>
</gene>
<evidence type="ECO:0000259" key="1">
    <source>
        <dbReference type="Pfam" id="PF00498"/>
    </source>
</evidence>
<dbReference type="WBParaSite" id="TCLT_0000279601-mRNA-1">
    <property type="protein sequence ID" value="TCLT_0000279601-mRNA-1"/>
    <property type="gene ID" value="TCLT_0000279601"/>
</dbReference>
<dbReference type="EMBL" id="UYYF01000707">
    <property type="protein sequence ID" value="VDM98940.1"/>
    <property type="molecule type" value="Genomic_DNA"/>
</dbReference>
<organism evidence="4">
    <name type="scientific">Thelazia callipaeda</name>
    <name type="common">Oriental eyeworm</name>
    <name type="synonym">Parasitic nematode</name>
    <dbReference type="NCBI Taxonomy" id="103827"/>
    <lineage>
        <taxon>Eukaryota</taxon>
        <taxon>Metazoa</taxon>
        <taxon>Ecdysozoa</taxon>
        <taxon>Nematoda</taxon>
        <taxon>Chromadorea</taxon>
        <taxon>Rhabditida</taxon>
        <taxon>Spirurina</taxon>
        <taxon>Spiruromorpha</taxon>
        <taxon>Thelazioidea</taxon>
        <taxon>Thelaziidae</taxon>
        <taxon>Thelazia</taxon>
    </lineage>
</organism>
<dbReference type="Gene3D" id="2.60.200.20">
    <property type="match status" value="1"/>
</dbReference>
<name>A0A0N5CRE6_THECL</name>